<name>A0A084W1I0_ANOSI</name>
<dbReference type="EnsemblMetazoa" id="ASIC011906-RA">
    <property type="protein sequence ID" value="ASIC011906-PA"/>
    <property type="gene ID" value="ASIC011906"/>
</dbReference>
<evidence type="ECO:0000313" key="2">
    <source>
        <dbReference type="EMBL" id="KFB44074.1"/>
    </source>
</evidence>
<dbReference type="Proteomes" id="UP000030765">
    <property type="component" value="Unassembled WGS sequence"/>
</dbReference>
<dbReference type="EMBL" id="KE525268">
    <property type="protein sequence ID" value="KFB44074.1"/>
    <property type="molecule type" value="Genomic_DNA"/>
</dbReference>
<dbReference type="EMBL" id="ATLV01019345">
    <property type="status" value="NOT_ANNOTATED_CDS"/>
    <property type="molecule type" value="Genomic_DNA"/>
</dbReference>
<reference evidence="2 4" key="1">
    <citation type="journal article" date="2014" name="BMC Genomics">
        <title>Genome sequence of Anopheles sinensis provides insight into genetics basis of mosquito competence for malaria parasites.</title>
        <authorList>
            <person name="Zhou D."/>
            <person name="Zhang D."/>
            <person name="Ding G."/>
            <person name="Shi L."/>
            <person name="Hou Q."/>
            <person name="Ye Y."/>
            <person name="Xu Y."/>
            <person name="Zhou H."/>
            <person name="Xiong C."/>
            <person name="Li S."/>
            <person name="Yu J."/>
            <person name="Hong S."/>
            <person name="Yu X."/>
            <person name="Zou P."/>
            <person name="Chen C."/>
            <person name="Chang X."/>
            <person name="Wang W."/>
            <person name="Lv Y."/>
            <person name="Sun Y."/>
            <person name="Ma L."/>
            <person name="Shen B."/>
            <person name="Zhu C."/>
        </authorList>
    </citation>
    <scope>NUCLEOTIDE SEQUENCE [LARGE SCALE GENOMIC DNA]</scope>
</reference>
<dbReference type="VEuPathDB" id="VectorBase:ASIC011906"/>
<gene>
    <name evidence="2" type="ORF">ZHAS_00011906</name>
</gene>
<reference evidence="3" key="2">
    <citation type="submission" date="2020-05" db="UniProtKB">
        <authorList>
            <consortium name="EnsemblMetazoa"/>
        </authorList>
    </citation>
    <scope>IDENTIFICATION</scope>
</reference>
<proteinExistence type="predicted"/>
<accession>A0A084W1I0</accession>
<keyword evidence="4" id="KW-1185">Reference proteome</keyword>
<evidence type="ECO:0000256" key="1">
    <source>
        <dbReference type="SAM" id="MobiDB-lite"/>
    </source>
</evidence>
<evidence type="ECO:0000313" key="3">
    <source>
        <dbReference type="EnsemblMetazoa" id="ASIC011906-PA"/>
    </source>
</evidence>
<sequence length="66" mass="7312">MPRNWKMPMGRKKRQASGGRHDDEAYESWRPYGEDLVGGGDDFPGTNEPQLGVAAPLKGAIKKLRS</sequence>
<feature type="region of interest" description="Disordered" evidence="1">
    <location>
        <begin position="1"/>
        <end position="51"/>
    </location>
</feature>
<evidence type="ECO:0000313" key="4">
    <source>
        <dbReference type="Proteomes" id="UP000030765"/>
    </source>
</evidence>
<organism evidence="2">
    <name type="scientific">Anopheles sinensis</name>
    <name type="common">Mosquito</name>
    <dbReference type="NCBI Taxonomy" id="74873"/>
    <lineage>
        <taxon>Eukaryota</taxon>
        <taxon>Metazoa</taxon>
        <taxon>Ecdysozoa</taxon>
        <taxon>Arthropoda</taxon>
        <taxon>Hexapoda</taxon>
        <taxon>Insecta</taxon>
        <taxon>Pterygota</taxon>
        <taxon>Neoptera</taxon>
        <taxon>Endopterygota</taxon>
        <taxon>Diptera</taxon>
        <taxon>Nematocera</taxon>
        <taxon>Culicoidea</taxon>
        <taxon>Culicidae</taxon>
        <taxon>Anophelinae</taxon>
        <taxon>Anopheles</taxon>
    </lineage>
</organism>
<dbReference type="AlphaFoldDB" id="A0A084W1I0"/>
<protein>
    <submittedName>
        <fullName evidence="2 3">Uncharacterized protein</fullName>
    </submittedName>
</protein>